<dbReference type="SUPFAM" id="SSF56672">
    <property type="entry name" value="DNA/RNA polymerases"/>
    <property type="match status" value="1"/>
</dbReference>
<accession>A0A8X6VU93</accession>
<dbReference type="GO" id="GO:0003964">
    <property type="term" value="F:RNA-directed DNA polymerase activity"/>
    <property type="evidence" value="ECO:0007669"/>
    <property type="project" value="UniProtKB-KW"/>
</dbReference>
<protein>
    <submittedName>
        <fullName evidence="2">Probable RNA-directed DNA polymerase from transposon X-element</fullName>
    </submittedName>
</protein>
<feature type="domain" description="Reverse transcriptase" evidence="1">
    <location>
        <begin position="365"/>
        <end position="634"/>
    </location>
</feature>
<keyword evidence="2" id="KW-0808">Transferase</keyword>
<gene>
    <name evidence="2" type="primary">X-element ORF2</name>
    <name evidence="2" type="ORF">TNCV_2178011</name>
</gene>
<dbReference type="Gene3D" id="3.60.10.10">
    <property type="entry name" value="Endonuclease/exonuclease/phosphatase"/>
    <property type="match status" value="1"/>
</dbReference>
<keyword evidence="2" id="KW-0695">RNA-directed DNA polymerase</keyword>
<dbReference type="InterPro" id="IPR036691">
    <property type="entry name" value="Endo/exonu/phosph_ase_sf"/>
</dbReference>
<organism evidence="2 3">
    <name type="scientific">Trichonephila clavipes</name>
    <name type="common">Golden silk orbweaver</name>
    <name type="synonym">Nephila clavipes</name>
    <dbReference type="NCBI Taxonomy" id="2585209"/>
    <lineage>
        <taxon>Eukaryota</taxon>
        <taxon>Metazoa</taxon>
        <taxon>Ecdysozoa</taxon>
        <taxon>Arthropoda</taxon>
        <taxon>Chelicerata</taxon>
        <taxon>Arachnida</taxon>
        <taxon>Araneae</taxon>
        <taxon>Araneomorphae</taxon>
        <taxon>Entelegynae</taxon>
        <taxon>Araneoidea</taxon>
        <taxon>Nephilidae</taxon>
        <taxon>Trichonephila</taxon>
    </lineage>
</organism>
<dbReference type="InterPro" id="IPR052560">
    <property type="entry name" value="RdDP_mobile_element"/>
</dbReference>
<keyword evidence="2" id="KW-0548">Nucleotidyltransferase</keyword>
<sequence length="666" mass="76585">MDATAIQIKINNFPPLRVVSAYARFCAEINRKFPEKDFLKILNSGNNLIIAGDLNAAHKTWNNTRSNNFGFRLIRIIQNYSNARIVAPYTPTHINSRSRPGVRDSIIDLAVFKNIPFNYDIRVIDDLCSDHLPVILTLYTNSDTMKIPAQLSTNWENFRFLLKNKLLPIPASTSNELLDVAIDTHSKIRNRNRVQRFWQRSRDPALKNELRTISNDIASDIRHLSRARWEKTIEELSPETGTLWKRTSFLKKPFHHIPPLKGVLGSIAVAPIEKAEVIADSLQKQFKPNTDVENPRLSAHIQRKVQRFLDCPTCMDLEKTSPSEIQGFIKNLKPNKSPGIDLITNRILKNVPTKFIIFIALLFNMLLENCYFPKSWMMAVVIPILKPNSDDSNPQNYRPISLLSSLSKAYEILILNRLSQHCLARNIIIPEQHFFVTKCSTVTQLLRVTELVHTGFQNHQATGMLLLHIAKAFDKIWHDGLISKMMRLGYSYQILKIIHSYLNLREFRVRVENCLSSPRPVKIGLPQGSLLGPRIFNLYINDIPKADNVDLAMYADDTAIISQHTYNFKIIERLQNYITRLQLWLVVWKMKVNASKSTSLLFTKQRCIENLLNIYMFDQPVPWVTEFKYLGFILDAKLNFSPPHPCCTSKSGRNEPSAQLLNFSKV</sequence>
<dbReference type="SUPFAM" id="SSF56219">
    <property type="entry name" value="DNase I-like"/>
    <property type="match status" value="1"/>
</dbReference>
<dbReference type="Proteomes" id="UP000887159">
    <property type="component" value="Unassembled WGS sequence"/>
</dbReference>
<keyword evidence="3" id="KW-1185">Reference proteome</keyword>
<comment type="caution">
    <text evidence="2">The sequence shown here is derived from an EMBL/GenBank/DDBJ whole genome shotgun (WGS) entry which is preliminary data.</text>
</comment>
<dbReference type="PROSITE" id="PS50878">
    <property type="entry name" value="RT_POL"/>
    <property type="match status" value="1"/>
</dbReference>
<dbReference type="InterPro" id="IPR043502">
    <property type="entry name" value="DNA/RNA_pol_sf"/>
</dbReference>
<dbReference type="PANTHER" id="PTHR36688">
    <property type="entry name" value="ENDO/EXONUCLEASE/PHOSPHATASE DOMAIN-CONTAINING PROTEIN"/>
    <property type="match status" value="1"/>
</dbReference>
<dbReference type="AlphaFoldDB" id="A0A8X6VU93"/>
<dbReference type="InterPro" id="IPR005135">
    <property type="entry name" value="Endo/exonuclease/phosphatase"/>
</dbReference>
<reference evidence="2" key="1">
    <citation type="submission" date="2020-08" db="EMBL/GenBank/DDBJ databases">
        <title>Multicomponent nature underlies the extraordinary mechanical properties of spider dragline silk.</title>
        <authorList>
            <person name="Kono N."/>
            <person name="Nakamura H."/>
            <person name="Mori M."/>
            <person name="Yoshida Y."/>
            <person name="Ohtoshi R."/>
            <person name="Malay A.D."/>
            <person name="Moran D.A.P."/>
            <person name="Tomita M."/>
            <person name="Numata K."/>
            <person name="Arakawa K."/>
        </authorList>
    </citation>
    <scope>NUCLEOTIDE SEQUENCE</scope>
</reference>
<dbReference type="PANTHER" id="PTHR36688:SF2">
    <property type="entry name" value="ENDONUCLEASE_EXONUCLEASE_PHOSPHATASE DOMAIN-CONTAINING PROTEIN"/>
    <property type="match status" value="1"/>
</dbReference>
<name>A0A8X6VU93_TRICX</name>
<dbReference type="InterPro" id="IPR000477">
    <property type="entry name" value="RT_dom"/>
</dbReference>
<evidence type="ECO:0000259" key="1">
    <source>
        <dbReference type="PROSITE" id="PS50878"/>
    </source>
</evidence>
<dbReference type="Pfam" id="PF00078">
    <property type="entry name" value="RVT_1"/>
    <property type="match status" value="1"/>
</dbReference>
<dbReference type="EMBL" id="BMAU01021361">
    <property type="protein sequence ID" value="GFY22540.1"/>
    <property type="molecule type" value="Genomic_DNA"/>
</dbReference>
<proteinExistence type="predicted"/>
<dbReference type="Pfam" id="PF14529">
    <property type="entry name" value="Exo_endo_phos_2"/>
    <property type="match status" value="1"/>
</dbReference>
<evidence type="ECO:0000313" key="2">
    <source>
        <dbReference type="EMBL" id="GFY22540.1"/>
    </source>
</evidence>
<evidence type="ECO:0000313" key="3">
    <source>
        <dbReference type="Proteomes" id="UP000887159"/>
    </source>
</evidence>
<dbReference type="CDD" id="cd01650">
    <property type="entry name" value="RT_nLTR_like"/>
    <property type="match status" value="1"/>
</dbReference>